<dbReference type="InParanoid" id="A0A5J5F7K5"/>
<sequence>MHILQQSHPEIPQPRRNPTLTTSRRLPREHRPPLFTVNMFRAPYAPRSRSRPQPAGPVPQLSNPNPPPPLSGPQVHFTRSTLAREAAKEAATEPRRSFAEYWERYVQRDPALRKRHLQCGDESRRRRRRHSIPEQEQQWPESCYYLGSDTEEPLFLRPETSRVGSRLRKTPERARHEFIDAHGPVHAAAAASWGYEYSDPRPPTLPHGKALRRVKGFWRF</sequence>
<evidence type="ECO:0000256" key="1">
    <source>
        <dbReference type="SAM" id="MobiDB-lite"/>
    </source>
</evidence>
<comment type="caution">
    <text evidence="2">The sequence shown here is derived from an EMBL/GenBank/DDBJ whole genome shotgun (WGS) entry which is preliminary data.</text>
</comment>
<reference evidence="2 3" key="1">
    <citation type="submission" date="2019-09" db="EMBL/GenBank/DDBJ databases">
        <title>Draft genome of the ectomycorrhizal ascomycete Sphaerosporella brunnea.</title>
        <authorList>
            <consortium name="DOE Joint Genome Institute"/>
            <person name="Benucci G.M."/>
            <person name="Marozzi G."/>
            <person name="Antonielli L."/>
            <person name="Sanchez S."/>
            <person name="Marco P."/>
            <person name="Wang X."/>
            <person name="Falini L.B."/>
            <person name="Barry K."/>
            <person name="Haridas S."/>
            <person name="Lipzen A."/>
            <person name="Labutti K."/>
            <person name="Grigoriev I.V."/>
            <person name="Murat C."/>
            <person name="Martin F."/>
            <person name="Albertini E."/>
            <person name="Donnini D."/>
            <person name="Bonito G."/>
        </authorList>
    </citation>
    <scope>NUCLEOTIDE SEQUENCE [LARGE SCALE GENOMIC DNA]</scope>
    <source>
        <strain evidence="2 3">Sb_GMNB300</strain>
    </source>
</reference>
<dbReference type="Proteomes" id="UP000326924">
    <property type="component" value="Unassembled WGS sequence"/>
</dbReference>
<keyword evidence="3" id="KW-1185">Reference proteome</keyword>
<evidence type="ECO:0000313" key="3">
    <source>
        <dbReference type="Proteomes" id="UP000326924"/>
    </source>
</evidence>
<protein>
    <submittedName>
        <fullName evidence="2">Uncharacterized protein</fullName>
    </submittedName>
</protein>
<gene>
    <name evidence="2" type="ORF">FN846DRAFT_886872</name>
</gene>
<feature type="region of interest" description="Disordered" evidence="1">
    <location>
        <begin position="1"/>
        <end position="75"/>
    </location>
</feature>
<organism evidence="2 3">
    <name type="scientific">Sphaerosporella brunnea</name>
    <dbReference type="NCBI Taxonomy" id="1250544"/>
    <lineage>
        <taxon>Eukaryota</taxon>
        <taxon>Fungi</taxon>
        <taxon>Dikarya</taxon>
        <taxon>Ascomycota</taxon>
        <taxon>Pezizomycotina</taxon>
        <taxon>Pezizomycetes</taxon>
        <taxon>Pezizales</taxon>
        <taxon>Pyronemataceae</taxon>
        <taxon>Sphaerosporella</taxon>
    </lineage>
</organism>
<dbReference type="EMBL" id="VXIS01000018">
    <property type="protein sequence ID" value="KAA8912983.1"/>
    <property type="molecule type" value="Genomic_DNA"/>
</dbReference>
<proteinExistence type="predicted"/>
<evidence type="ECO:0000313" key="2">
    <source>
        <dbReference type="EMBL" id="KAA8912983.1"/>
    </source>
</evidence>
<accession>A0A5J5F7K5</accession>
<feature type="compositionally biased region" description="Low complexity" evidence="1">
    <location>
        <begin position="41"/>
        <end position="63"/>
    </location>
</feature>
<name>A0A5J5F7K5_9PEZI</name>
<dbReference type="AlphaFoldDB" id="A0A5J5F7K5"/>